<protein>
    <submittedName>
        <fullName evidence="2">Uncharacterized protein</fullName>
    </submittedName>
</protein>
<name>Q2HDH5_CHAGB</name>
<dbReference type="HOGENOM" id="CLU_1348774_0_0_1"/>
<dbReference type="GeneID" id="4386832"/>
<sequence>MREDNIPWSGPRNVFAVLGPGVHIGTVIRRSADKSDTALLIVDAVLPSARDLRLRPRSGFGSCAGGATACLVYGAGDPGQSLSTYPVDCSAGWLGGNDKAVSFESTTGWIFHPRVCGSHRGYEEPKTTQDLERYYTDDRMMGVIARDVVTGPGVAWCIRSGSHNFGQSTTSSDSRPLVGCAAAGEGSPPNAKSGAELRVDERR</sequence>
<dbReference type="InParanoid" id="Q2HDH5"/>
<evidence type="ECO:0000256" key="1">
    <source>
        <dbReference type="SAM" id="MobiDB-lite"/>
    </source>
</evidence>
<evidence type="ECO:0000313" key="2">
    <source>
        <dbReference type="EMBL" id="EAQ93494.1"/>
    </source>
</evidence>
<proteinExistence type="predicted"/>
<dbReference type="Proteomes" id="UP000001056">
    <property type="component" value="Unassembled WGS sequence"/>
</dbReference>
<feature type="region of interest" description="Disordered" evidence="1">
    <location>
        <begin position="165"/>
        <end position="203"/>
    </location>
</feature>
<accession>Q2HDH5</accession>
<dbReference type="VEuPathDB" id="FungiDB:CHGG_01729"/>
<gene>
    <name evidence="2" type="ORF">CHGG_01729</name>
</gene>
<reference evidence="3" key="1">
    <citation type="journal article" date="2015" name="Genome Announc.">
        <title>Draft genome sequence of the cellulolytic fungus Chaetomium globosum.</title>
        <authorList>
            <person name="Cuomo C.A."/>
            <person name="Untereiner W.A."/>
            <person name="Ma L.-J."/>
            <person name="Grabherr M."/>
            <person name="Birren B.W."/>
        </authorList>
    </citation>
    <scope>NUCLEOTIDE SEQUENCE [LARGE SCALE GENOMIC DNA]</scope>
    <source>
        <strain evidence="3">ATCC 6205 / CBS 148.51 / DSM 1962 / NBRC 6347 / NRRL 1970</strain>
    </source>
</reference>
<dbReference type="EMBL" id="CH408029">
    <property type="protein sequence ID" value="EAQ93494.1"/>
    <property type="molecule type" value="Genomic_DNA"/>
</dbReference>
<keyword evidence="3" id="KW-1185">Reference proteome</keyword>
<dbReference type="AlphaFoldDB" id="Q2HDH5"/>
<evidence type="ECO:0000313" key="3">
    <source>
        <dbReference type="Proteomes" id="UP000001056"/>
    </source>
</evidence>
<organism evidence="2 3">
    <name type="scientific">Chaetomium globosum (strain ATCC 6205 / CBS 148.51 / DSM 1962 / NBRC 6347 / NRRL 1970)</name>
    <name type="common">Soil fungus</name>
    <dbReference type="NCBI Taxonomy" id="306901"/>
    <lineage>
        <taxon>Eukaryota</taxon>
        <taxon>Fungi</taxon>
        <taxon>Dikarya</taxon>
        <taxon>Ascomycota</taxon>
        <taxon>Pezizomycotina</taxon>
        <taxon>Sordariomycetes</taxon>
        <taxon>Sordariomycetidae</taxon>
        <taxon>Sordariales</taxon>
        <taxon>Chaetomiaceae</taxon>
        <taxon>Chaetomium</taxon>
    </lineage>
</organism>
<dbReference type="RefSeq" id="XP_001220950.1">
    <property type="nucleotide sequence ID" value="XM_001220949.1"/>
</dbReference>
<feature type="compositionally biased region" description="Polar residues" evidence="1">
    <location>
        <begin position="165"/>
        <end position="174"/>
    </location>
</feature>